<gene>
    <name evidence="1" type="ORF">DY000_02013584</name>
</gene>
<proteinExistence type="predicted"/>
<evidence type="ECO:0000313" key="1">
    <source>
        <dbReference type="EMBL" id="KAF3561413.1"/>
    </source>
</evidence>
<keyword evidence="2" id="KW-1185">Reference proteome</keyword>
<dbReference type="EMBL" id="QGKV02000759">
    <property type="protein sequence ID" value="KAF3561413.1"/>
    <property type="molecule type" value="Genomic_DNA"/>
</dbReference>
<accession>A0ABQ7CN09</accession>
<name>A0ABQ7CN09_BRACR</name>
<evidence type="ECO:0000313" key="2">
    <source>
        <dbReference type="Proteomes" id="UP000266723"/>
    </source>
</evidence>
<reference evidence="1 2" key="1">
    <citation type="journal article" date="2020" name="BMC Genomics">
        <title>Intraspecific diversification of the crop wild relative Brassica cretica Lam. using demographic model selection.</title>
        <authorList>
            <person name="Kioukis A."/>
            <person name="Michalopoulou V.A."/>
            <person name="Briers L."/>
            <person name="Pirintsos S."/>
            <person name="Studholme D.J."/>
            <person name="Pavlidis P."/>
            <person name="Sarris P.F."/>
        </authorList>
    </citation>
    <scope>NUCLEOTIDE SEQUENCE [LARGE SCALE GENOMIC DNA]</scope>
    <source>
        <strain evidence="2">cv. PFS-1207/04</strain>
    </source>
</reference>
<comment type="caution">
    <text evidence="1">The sequence shown here is derived from an EMBL/GenBank/DDBJ whole genome shotgun (WGS) entry which is preliminary data.</text>
</comment>
<dbReference type="Proteomes" id="UP000266723">
    <property type="component" value="Unassembled WGS sequence"/>
</dbReference>
<sequence>MVFLRAVWTYRHDNVVPKVEFSDHSIDPEEVDANWTSRGEVKYPKPGTWHPALFCANSVEGCPSRNCLNGLDAIQSFCRVPESVEFHLPVAEEVAESLPDSYFTCFEVYLMQCHLWFPLPKVIVRLFIRFGLAIGHIKPCGFQHILEILVLSYERGMPLDVDHLEALLMPKGSSDTVQLGPRPNRVIIAGFVSNYRIWKKFFFFV</sequence>
<protein>
    <recommendedName>
        <fullName evidence="3">Aminotransferase-like plant mobile domain-containing protein</fullName>
    </recommendedName>
</protein>
<organism evidence="1 2">
    <name type="scientific">Brassica cretica</name>
    <name type="common">Mustard</name>
    <dbReference type="NCBI Taxonomy" id="69181"/>
    <lineage>
        <taxon>Eukaryota</taxon>
        <taxon>Viridiplantae</taxon>
        <taxon>Streptophyta</taxon>
        <taxon>Embryophyta</taxon>
        <taxon>Tracheophyta</taxon>
        <taxon>Spermatophyta</taxon>
        <taxon>Magnoliopsida</taxon>
        <taxon>eudicotyledons</taxon>
        <taxon>Gunneridae</taxon>
        <taxon>Pentapetalae</taxon>
        <taxon>rosids</taxon>
        <taxon>malvids</taxon>
        <taxon>Brassicales</taxon>
        <taxon>Brassicaceae</taxon>
        <taxon>Brassiceae</taxon>
        <taxon>Brassica</taxon>
    </lineage>
</organism>
<evidence type="ECO:0008006" key="3">
    <source>
        <dbReference type="Google" id="ProtNLM"/>
    </source>
</evidence>